<protein>
    <submittedName>
        <fullName evidence="1">Uncharacterized protein</fullName>
    </submittedName>
</protein>
<dbReference type="EMBL" id="JAEUBD010001266">
    <property type="protein sequence ID" value="KAH3663093.1"/>
    <property type="molecule type" value="Genomic_DNA"/>
</dbReference>
<name>A0A9P8T1R4_9ASCO</name>
<organism evidence="1 2">
    <name type="scientific">Ogataea polymorpha</name>
    <dbReference type="NCBI Taxonomy" id="460523"/>
    <lineage>
        <taxon>Eukaryota</taxon>
        <taxon>Fungi</taxon>
        <taxon>Dikarya</taxon>
        <taxon>Ascomycota</taxon>
        <taxon>Saccharomycotina</taxon>
        <taxon>Pichiomycetes</taxon>
        <taxon>Pichiales</taxon>
        <taxon>Pichiaceae</taxon>
        <taxon>Ogataea</taxon>
    </lineage>
</organism>
<accession>A0A9P8T1R4</accession>
<gene>
    <name evidence="1" type="ORF">OGATHE_004669</name>
</gene>
<reference evidence="1" key="2">
    <citation type="submission" date="2021-01" db="EMBL/GenBank/DDBJ databases">
        <authorList>
            <person name="Schikora-Tamarit M.A."/>
        </authorList>
    </citation>
    <scope>NUCLEOTIDE SEQUENCE</scope>
    <source>
        <strain evidence="1">NCAIM Y.01608</strain>
    </source>
</reference>
<comment type="caution">
    <text evidence="1">The sequence shown here is derived from an EMBL/GenBank/DDBJ whole genome shotgun (WGS) entry which is preliminary data.</text>
</comment>
<keyword evidence="2" id="KW-1185">Reference proteome</keyword>
<dbReference type="Proteomes" id="UP000788993">
    <property type="component" value="Unassembled WGS sequence"/>
</dbReference>
<evidence type="ECO:0000313" key="1">
    <source>
        <dbReference type="EMBL" id="KAH3663093.1"/>
    </source>
</evidence>
<reference evidence="1" key="1">
    <citation type="journal article" date="2021" name="Open Biol.">
        <title>Shared evolutionary footprints suggest mitochondrial oxidative damage underlies multiple complex I losses in fungi.</title>
        <authorList>
            <person name="Schikora-Tamarit M.A."/>
            <person name="Marcet-Houben M."/>
            <person name="Nosek J."/>
            <person name="Gabaldon T."/>
        </authorList>
    </citation>
    <scope>NUCLEOTIDE SEQUENCE</scope>
    <source>
        <strain evidence="1">NCAIM Y.01608</strain>
    </source>
</reference>
<sequence>MRKDHFLRKEGLGRETVEGALWKDEPAYTGVEEETEDIDVEHWEWGDFFRYESALDGRFVTPEFLLDVVDSCLWLSRVFFFVRPPKSGFWPSGSDWDESSNKSFKLFVVDSTAALCLSPLDALSD</sequence>
<dbReference type="AlphaFoldDB" id="A0A9P8T1R4"/>
<proteinExistence type="predicted"/>
<evidence type="ECO:0000313" key="2">
    <source>
        <dbReference type="Proteomes" id="UP000788993"/>
    </source>
</evidence>